<sequence length="596" mass="64646">MYVPQRGRRRASLPMALVVGVAAILGVTLVTVPANAAPQAEFLGRVPHANWYGAYIPVAGGAQIYADVLVPRERSGKVPVVLAVGPYFQHLRASRQRLAERVPAQRYDDLVKGARLLERGYAVVFADLRGFANSSGCPDNSGPADRSDIRRIVRWAASQSWSSGKVGLYGKSYDGVTGLMAAGERIPGLAAVVAQEPVYDWYRYLYGNGVPRTTRVGTPLSLVYTSMNPPPSNVDVSSRQFQDYLTRSAANVINPGCVPAALVATQSAGVNDPYWVSRRVLGRLRGSTVPLFLSQGFIDQNTPADGLVDLLRNVSGPVTGWLGMWDHVRGNDTDRSAMMGHATDRSSTGRTDYLDQVAAFYGHYLKGEGPRPTGFYVQDNTGSWRVQNQWPLRSSVRRVALTTGAYRFNGQQVATKVPFRNRWASTQIDGAAASFGVLQRTFDDAANGVWTLLPPEAAAIRISGAPRITLRTRLAGGHNPGTTPVAVDLYDVAPSGQAILISQNVSMLGPKTTSFRLFATDWVVAPGHRLAIRVTDSNRGRWDYYAVPPNAVTVNVVGGEALLPLAPVVSGTRTTGTSNTSLEGHLRWYRYPVPRR</sequence>
<dbReference type="InterPro" id="IPR000383">
    <property type="entry name" value="Xaa-Pro-like_dom"/>
</dbReference>
<reference evidence="4" key="1">
    <citation type="submission" date="2019-06" db="EMBL/GenBank/DDBJ databases">
        <title>Gordonia isolated from sludge of a wastewater treatment plant.</title>
        <authorList>
            <person name="Tamura T."/>
            <person name="Aoyama K."/>
            <person name="Kang Y."/>
            <person name="Saito S."/>
            <person name="Akiyama N."/>
            <person name="Yazawa K."/>
            <person name="Gonoi T."/>
            <person name="Mikami Y."/>
        </authorList>
    </citation>
    <scope>NUCLEOTIDE SEQUENCE [LARGE SCALE GENOMIC DNA]</scope>
    <source>
        <strain evidence="4">NBRC 107697</strain>
    </source>
</reference>
<dbReference type="RefSeq" id="WP_228460607.1">
    <property type="nucleotide sequence ID" value="NZ_BJOU01000001.1"/>
</dbReference>
<gene>
    <name evidence="3" type="ORF">nbrc107697_02510</name>
</gene>
<dbReference type="AlphaFoldDB" id="A0A7M3SU88"/>
<evidence type="ECO:0000313" key="4">
    <source>
        <dbReference type="Proteomes" id="UP000444980"/>
    </source>
</evidence>
<dbReference type="Proteomes" id="UP000444980">
    <property type="component" value="Unassembled WGS sequence"/>
</dbReference>
<dbReference type="InterPro" id="IPR029058">
    <property type="entry name" value="AB_hydrolase_fold"/>
</dbReference>
<protein>
    <recommendedName>
        <fullName evidence="2">Xaa-Pro dipeptidyl-peptidase C-terminal domain-containing protein</fullName>
    </recommendedName>
</protein>
<name>A0A7M3SU88_9ACTN</name>
<dbReference type="Gene3D" id="2.60.120.260">
    <property type="entry name" value="Galactose-binding domain-like"/>
    <property type="match status" value="1"/>
</dbReference>
<dbReference type="SUPFAM" id="SSF53474">
    <property type="entry name" value="alpha/beta-Hydrolases"/>
    <property type="match status" value="1"/>
</dbReference>
<organism evidence="3 4">
    <name type="scientific">Gordonia crocea</name>
    <dbReference type="NCBI Taxonomy" id="589162"/>
    <lineage>
        <taxon>Bacteria</taxon>
        <taxon>Bacillati</taxon>
        <taxon>Actinomycetota</taxon>
        <taxon>Actinomycetes</taxon>
        <taxon>Mycobacteriales</taxon>
        <taxon>Gordoniaceae</taxon>
        <taxon>Gordonia</taxon>
    </lineage>
</organism>
<dbReference type="Pfam" id="PF08530">
    <property type="entry name" value="PepX_C"/>
    <property type="match status" value="1"/>
</dbReference>
<dbReference type="InterPro" id="IPR013736">
    <property type="entry name" value="Xaa-Pro_dipept_C"/>
</dbReference>
<dbReference type="SMART" id="SM00939">
    <property type="entry name" value="PepX_C"/>
    <property type="match status" value="1"/>
</dbReference>
<comment type="caution">
    <text evidence="3">The sequence shown here is derived from an EMBL/GenBank/DDBJ whole genome shotgun (WGS) entry which is preliminary data.</text>
</comment>
<keyword evidence="1" id="KW-0378">Hydrolase</keyword>
<dbReference type="NCBIfam" id="TIGR00976">
    <property type="entry name" value="CocE_NonD"/>
    <property type="match status" value="1"/>
</dbReference>
<dbReference type="Pfam" id="PF02129">
    <property type="entry name" value="Peptidase_S15"/>
    <property type="match status" value="1"/>
</dbReference>
<evidence type="ECO:0000313" key="3">
    <source>
        <dbReference type="EMBL" id="GED96212.1"/>
    </source>
</evidence>
<feature type="domain" description="Xaa-Pro dipeptidyl-peptidase C-terminal" evidence="2">
    <location>
        <begin position="358"/>
        <end position="555"/>
    </location>
</feature>
<dbReference type="Gene3D" id="3.40.50.1820">
    <property type="entry name" value="alpha/beta hydrolase"/>
    <property type="match status" value="1"/>
</dbReference>
<evidence type="ECO:0000256" key="1">
    <source>
        <dbReference type="ARBA" id="ARBA00022801"/>
    </source>
</evidence>
<dbReference type="InterPro" id="IPR008979">
    <property type="entry name" value="Galactose-bd-like_sf"/>
</dbReference>
<dbReference type="SUPFAM" id="SSF49785">
    <property type="entry name" value="Galactose-binding domain-like"/>
    <property type="match status" value="1"/>
</dbReference>
<evidence type="ECO:0000259" key="2">
    <source>
        <dbReference type="SMART" id="SM00939"/>
    </source>
</evidence>
<keyword evidence="4" id="KW-1185">Reference proteome</keyword>
<dbReference type="GO" id="GO:0008239">
    <property type="term" value="F:dipeptidyl-peptidase activity"/>
    <property type="evidence" value="ECO:0007669"/>
    <property type="project" value="InterPro"/>
</dbReference>
<dbReference type="InterPro" id="IPR005674">
    <property type="entry name" value="CocE/Ser_esterase"/>
</dbReference>
<accession>A0A7M3SU88</accession>
<proteinExistence type="predicted"/>
<dbReference type="EMBL" id="BJOU01000001">
    <property type="protein sequence ID" value="GED96212.1"/>
    <property type="molecule type" value="Genomic_DNA"/>
</dbReference>